<keyword evidence="1" id="KW-0732">Signal</keyword>
<evidence type="ECO:0000256" key="1">
    <source>
        <dbReference type="SAM" id="SignalP"/>
    </source>
</evidence>
<protein>
    <recommendedName>
        <fullName evidence="4">Porin</fullName>
    </recommendedName>
</protein>
<proteinExistence type="predicted"/>
<dbReference type="AlphaFoldDB" id="A0AAV2W077"/>
<dbReference type="EMBL" id="CAOF01000194">
    <property type="protein sequence ID" value="CCO50017.1"/>
    <property type="molecule type" value="Genomic_DNA"/>
</dbReference>
<evidence type="ECO:0000313" key="3">
    <source>
        <dbReference type="Proteomes" id="UP000018211"/>
    </source>
</evidence>
<dbReference type="RefSeq" id="WP_022605619.1">
    <property type="nucleotide sequence ID" value="NZ_LK391965.1"/>
</dbReference>
<gene>
    <name evidence="2" type="ORF">VIBNISOn1_970037</name>
</gene>
<dbReference type="Proteomes" id="UP000018211">
    <property type="component" value="Unassembled WGS sequence"/>
</dbReference>
<evidence type="ECO:0000313" key="2">
    <source>
        <dbReference type="EMBL" id="CCO50017.1"/>
    </source>
</evidence>
<sequence>MQHTKITSLPGLVLMTGALASFNAMAEEAVNSEQDDGAKSVAKEEVVETKYGGSLSLGYQTNIYHPDDYRSSRALNWNARFSATEGKLTTFITTGAYRALEDKTGDFFTDTAIGLSYSSIGKFGETGNVGISGQLTVPTSETSRKQNLNTALRLALPISLKVSDVNLSVSPRLRKNFHSYKTAGGSSLSEWIYSISAGGSYSMGDFSISASVLGGNSISYQGTRRSSFTYAGSLSGSYRATDYLSLSLSASSSGVYTDAERGTLGNIDLFDSENATYVATATFSF</sequence>
<feature type="signal peptide" evidence="1">
    <location>
        <begin position="1"/>
        <end position="26"/>
    </location>
</feature>
<feature type="chain" id="PRO_5043886981" description="Porin" evidence="1">
    <location>
        <begin position="27"/>
        <end position="285"/>
    </location>
</feature>
<reference evidence="2 3" key="1">
    <citation type="journal article" date="2013" name="ISME J.">
        <title>Comparative genomics of pathogenic lineages of Vibrio nigripulchritudo identifies virulence-associated traits.</title>
        <authorList>
            <person name="Goudenege D."/>
            <person name="Labreuche Y."/>
            <person name="Krin E."/>
            <person name="Ansquer D."/>
            <person name="Mangenot S."/>
            <person name="Calteau A."/>
            <person name="Medigue C."/>
            <person name="Mazel D."/>
            <person name="Polz M.F."/>
            <person name="Le Roux F."/>
        </authorList>
    </citation>
    <scope>NUCLEOTIDE SEQUENCE [LARGE SCALE GENOMIC DNA]</scope>
    <source>
        <strain evidence="2 3">SOn1</strain>
    </source>
</reference>
<comment type="caution">
    <text evidence="2">The sequence shown here is derived from an EMBL/GenBank/DDBJ whole genome shotgun (WGS) entry which is preliminary data.</text>
</comment>
<evidence type="ECO:0008006" key="4">
    <source>
        <dbReference type="Google" id="ProtNLM"/>
    </source>
</evidence>
<accession>A0AAV2W077</accession>
<organism evidence="2 3">
    <name type="scientific">Vibrio nigripulchritudo SOn1</name>
    <dbReference type="NCBI Taxonomy" id="1238450"/>
    <lineage>
        <taxon>Bacteria</taxon>
        <taxon>Pseudomonadati</taxon>
        <taxon>Pseudomonadota</taxon>
        <taxon>Gammaproteobacteria</taxon>
        <taxon>Vibrionales</taxon>
        <taxon>Vibrionaceae</taxon>
        <taxon>Vibrio</taxon>
    </lineage>
</organism>
<name>A0AAV2W077_9VIBR</name>